<evidence type="ECO:0000256" key="3">
    <source>
        <dbReference type="ARBA" id="ARBA00022722"/>
    </source>
</evidence>
<dbReference type="Pfam" id="PF03652">
    <property type="entry name" value="RuvX"/>
    <property type="match status" value="1"/>
</dbReference>
<proteinExistence type="inferred from homology"/>
<dbReference type="KEGG" id="abra:BN85310330"/>
<dbReference type="GO" id="GO:0004518">
    <property type="term" value="F:nuclease activity"/>
    <property type="evidence" value="ECO:0007669"/>
    <property type="project" value="UniProtKB-KW"/>
</dbReference>
<dbReference type="HOGENOM" id="CLU_098240_2_0_14"/>
<evidence type="ECO:0000313" key="8">
    <source>
        <dbReference type="Proteomes" id="UP000032737"/>
    </source>
</evidence>
<gene>
    <name evidence="7" type="ORF">BN85310330</name>
</gene>
<dbReference type="InterPro" id="IPR012337">
    <property type="entry name" value="RNaseH-like_sf"/>
</dbReference>
<dbReference type="InterPro" id="IPR037027">
    <property type="entry name" value="YqgF/RNaseH-like_dom_sf"/>
</dbReference>
<dbReference type="CDD" id="cd16964">
    <property type="entry name" value="YqgF"/>
    <property type="match status" value="1"/>
</dbReference>
<organism evidence="7 8">
    <name type="scientific">Acholeplasma brassicae</name>
    <dbReference type="NCBI Taxonomy" id="61635"/>
    <lineage>
        <taxon>Bacteria</taxon>
        <taxon>Bacillati</taxon>
        <taxon>Mycoplasmatota</taxon>
        <taxon>Mollicutes</taxon>
        <taxon>Acholeplasmatales</taxon>
        <taxon>Acholeplasmataceae</taxon>
        <taxon>Acholeplasma</taxon>
    </lineage>
</organism>
<sequence length="139" mass="15960">MIYIGLDLGEKTVGIARSDSGIIAHSVTTYRFYTNHYDDAFEYVKKYVIENDVDVVVIGYPKHMNNDIGIRAQISIDFKEKLEKELQVEAVLWDERLSTKTAKMHMISAGLSRKKQQNKKDELAAQVILQNYLDFKGDN</sequence>
<dbReference type="SUPFAM" id="SSF53098">
    <property type="entry name" value="Ribonuclease H-like"/>
    <property type="match status" value="1"/>
</dbReference>
<accession>U4KT46</accession>
<dbReference type="OrthoDB" id="9796140at2"/>
<dbReference type="Proteomes" id="UP000032737">
    <property type="component" value="Chromosome"/>
</dbReference>
<dbReference type="PANTHER" id="PTHR33317:SF4">
    <property type="entry name" value="POLYNUCLEOTIDYL TRANSFERASE, RIBONUCLEASE H-LIKE SUPERFAMILY PROTEIN"/>
    <property type="match status" value="1"/>
</dbReference>
<comment type="function">
    <text evidence="5">Could be a nuclease involved in processing of the 5'-end of pre-16S rRNA.</text>
</comment>
<dbReference type="NCBIfam" id="TIGR00250">
    <property type="entry name" value="RNAse_H_YqgF"/>
    <property type="match status" value="1"/>
</dbReference>
<evidence type="ECO:0000313" key="7">
    <source>
        <dbReference type="EMBL" id="CCV66054.1"/>
    </source>
</evidence>
<dbReference type="GO" id="GO:0016788">
    <property type="term" value="F:hydrolase activity, acting on ester bonds"/>
    <property type="evidence" value="ECO:0007669"/>
    <property type="project" value="UniProtKB-UniRule"/>
</dbReference>
<dbReference type="STRING" id="61635.BN85310330"/>
<keyword evidence="4 5" id="KW-0378">Hydrolase</keyword>
<dbReference type="EMBL" id="FO681348">
    <property type="protein sequence ID" value="CCV66054.1"/>
    <property type="molecule type" value="Genomic_DNA"/>
</dbReference>
<dbReference type="EC" id="3.1.-.-" evidence="5"/>
<comment type="similarity">
    <text evidence="5">Belongs to the YqgF HJR family.</text>
</comment>
<evidence type="ECO:0000259" key="6">
    <source>
        <dbReference type="SMART" id="SM00732"/>
    </source>
</evidence>
<dbReference type="HAMAP" id="MF_00651">
    <property type="entry name" value="Nuclease_YqgF"/>
    <property type="match status" value="1"/>
</dbReference>
<dbReference type="InterPro" id="IPR005227">
    <property type="entry name" value="YqgF"/>
</dbReference>
<dbReference type="SMART" id="SM00732">
    <property type="entry name" value="YqgFc"/>
    <property type="match status" value="1"/>
</dbReference>
<reference evidence="7 8" key="1">
    <citation type="journal article" date="2013" name="J. Mol. Microbiol. Biotechnol.">
        <title>Analysis of the Complete Genomes of Acholeplasma brassicae , A. palmae and A. laidlawii and Their Comparison to the Obligate Parasites from ' Candidatus Phytoplasma'.</title>
        <authorList>
            <person name="Kube M."/>
            <person name="Siewert C."/>
            <person name="Migdoll A.M."/>
            <person name="Duduk B."/>
            <person name="Holz S."/>
            <person name="Rabus R."/>
            <person name="Seemuller E."/>
            <person name="Mitrovic J."/>
            <person name="Muller I."/>
            <person name="Buttner C."/>
            <person name="Reinhardt R."/>
        </authorList>
    </citation>
    <scope>NUCLEOTIDE SEQUENCE [LARGE SCALE GENOMIC DNA]</scope>
    <source>
        <strain evidence="8">0502</strain>
    </source>
</reference>
<keyword evidence="2 5" id="KW-0690">Ribosome biogenesis</keyword>
<dbReference type="PANTHER" id="PTHR33317">
    <property type="entry name" value="POLYNUCLEOTIDYL TRANSFERASE, RIBONUCLEASE H-LIKE SUPERFAMILY PROTEIN"/>
    <property type="match status" value="1"/>
</dbReference>
<dbReference type="InterPro" id="IPR006641">
    <property type="entry name" value="YqgF/RNaseH-like_dom"/>
</dbReference>
<keyword evidence="3 5" id="KW-0540">Nuclease</keyword>
<dbReference type="Gene3D" id="3.30.420.140">
    <property type="entry name" value="YqgF/RNase H-like domain"/>
    <property type="match status" value="1"/>
</dbReference>
<evidence type="ECO:0000256" key="5">
    <source>
        <dbReference type="HAMAP-Rule" id="MF_00651"/>
    </source>
</evidence>
<evidence type="ECO:0000256" key="4">
    <source>
        <dbReference type="ARBA" id="ARBA00022801"/>
    </source>
</evidence>
<dbReference type="GO" id="GO:0000967">
    <property type="term" value="P:rRNA 5'-end processing"/>
    <property type="evidence" value="ECO:0007669"/>
    <property type="project" value="UniProtKB-UniRule"/>
</dbReference>
<dbReference type="GO" id="GO:0005829">
    <property type="term" value="C:cytosol"/>
    <property type="evidence" value="ECO:0007669"/>
    <property type="project" value="TreeGrafter"/>
</dbReference>
<evidence type="ECO:0000256" key="1">
    <source>
        <dbReference type="ARBA" id="ARBA00022490"/>
    </source>
</evidence>
<comment type="subcellular location">
    <subcellularLocation>
        <location evidence="5">Cytoplasm</location>
    </subcellularLocation>
</comment>
<protein>
    <recommendedName>
        <fullName evidence="5">Putative pre-16S rRNA nuclease</fullName>
        <ecNumber evidence="5">3.1.-.-</ecNumber>
    </recommendedName>
</protein>
<name>U4KT46_9MOLU</name>
<dbReference type="AlphaFoldDB" id="U4KT46"/>
<keyword evidence="1 5" id="KW-0963">Cytoplasm</keyword>
<dbReference type="RefSeq" id="WP_030004916.1">
    <property type="nucleotide sequence ID" value="NC_022549.1"/>
</dbReference>
<keyword evidence="8" id="KW-1185">Reference proteome</keyword>
<feature type="domain" description="YqgF/RNase H-like" evidence="6">
    <location>
        <begin position="1"/>
        <end position="102"/>
    </location>
</feature>
<evidence type="ECO:0000256" key="2">
    <source>
        <dbReference type="ARBA" id="ARBA00022517"/>
    </source>
</evidence>